<name>A0A1X7BMK2_9RHOB</name>
<dbReference type="EMBL" id="FWXB01000002">
    <property type="protein sequence ID" value="SMC10833.1"/>
    <property type="molecule type" value="Genomic_DNA"/>
</dbReference>
<accession>A0A1X7BMK2</accession>
<dbReference type="OrthoDB" id="5525831at2"/>
<dbReference type="PANTHER" id="PTHR20974:SF0">
    <property type="entry name" value="UPF0585 PROTEIN CG18661"/>
    <property type="match status" value="1"/>
</dbReference>
<dbReference type="Proteomes" id="UP000193224">
    <property type="component" value="Unassembled WGS sequence"/>
</dbReference>
<dbReference type="PANTHER" id="PTHR20974">
    <property type="entry name" value="UPF0585 PROTEIN CG18661"/>
    <property type="match status" value="1"/>
</dbReference>
<proteinExistence type="predicted"/>
<sequence length="220" mass="23653">MNQSRQVPPNASVAEKIDSDRLHAPSAERNMQALCDVVVRFAPKRGNAIEIASGTGQHVAHWAPLLPGLIWQPSDVDGQRRASIDAWATDAPNILPATHLDATKVGWANQHAAQTLIVLVNLLHLISTPEARTLISEVGQALTPNGRFVLYGPFLRNGIAISDGDASFDASLRASDPAIGYKDLDDIRHWLADAGLTLIATVDMPANNLTLISERPAETP</sequence>
<dbReference type="RefSeq" id="WP_085798819.1">
    <property type="nucleotide sequence ID" value="NZ_FWXB01000002.1"/>
</dbReference>
<evidence type="ECO:0000313" key="1">
    <source>
        <dbReference type="EMBL" id="SMC10833.1"/>
    </source>
</evidence>
<keyword evidence="2" id="KW-1185">Reference proteome</keyword>
<dbReference type="AlphaFoldDB" id="A0A1X7BMK2"/>
<dbReference type="InterPro" id="IPR029063">
    <property type="entry name" value="SAM-dependent_MTases_sf"/>
</dbReference>
<evidence type="ECO:0000313" key="2">
    <source>
        <dbReference type="Proteomes" id="UP000193224"/>
    </source>
</evidence>
<protein>
    <recommendedName>
        <fullName evidence="3">Methyltransferase domain protein</fullName>
    </recommendedName>
</protein>
<organism evidence="1 2">
    <name type="scientific">Roseovarius aestuarii</name>
    <dbReference type="NCBI Taxonomy" id="475083"/>
    <lineage>
        <taxon>Bacteria</taxon>
        <taxon>Pseudomonadati</taxon>
        <taxon>Pseudomonadota</taxon>
        <taxon>Alphaproteobacteria</taxon>
        <taxon>Rhodobacterales</taxon>
        <taxon>Roseobacteraceae</taxon>
        <taxon>Roseovarius</taxon>
    </lineage>
</organism>
<reference evidence="1 2" key="1">
    <citation type="submission" date="2017-03" db="EMBL/GenBank/DDBJ databases">
        <authorList>
            <person name="Afonso C.L."/>
            <person name="Miller P.J."/>
            <person name="Scott M.A."/>
            <person name="Spackman E."/>
            <person name="Goraichik I."/>
            <person name="Dimitrov K.M."/>
            <person name="Suarez D.L."/>
            <person name="Swayne D.E."/>
        </authorList>
    </citation>
    <scope>NUCLEOTIDE SEQUENCE [LARGE SCALE GENOMIC DNA]</scope>
    <source>
        <strain evidence="1 2">CECT 7745</strain>
    </source>
</reference>
<evidence type="ECO:0008006" key="3">
    <source>
        <dbReference type="Google" id="ProtNLM"/>
    </source>
</evidence>
<gene>
    <name evidence="1" type="ORF">ROA7745_00641</name>
</gene>
<dbReference type="InterPro" id="IPR010342">
    <property type="entry name" value="DUF938"/>
</dbReference>
<dbReference type="SUPFAM" id="SSF53335">
    <property type="entry name" value="S-adenosyl-L-methionine-dependent methyltransferases"/>
    <property type="match status" value="1"/>
</dbReference>
<dbReference type="Gene3D" id="3.40.50.150">
    <property type="entry name" value="Vaccinia Virus protein VP39"/>
    <property type="match status" value="1"/>
</dbReference>
<dbReference type="Pfam" id="PF06080">
    <property type="entry name" value="DUF938"/>
    <property type="match status" value="1"/>
</dbReference>